<comment type="caution">
    <text evidence="11">The sequence shown here is derived from an EMBL/GenBank/DDBJ whole genome shotgun (WGS) entry which is preliminary data.</text>
</comment>
<dbReference type="GO" id="GO:0006438">
    <property type="term" value="P:valyl-tRNA aminoacylation"/>
    <property type="evidence" value="ECO:0007669"/>
    <property type="project" value="InterPro"/>
</dbReference>
<dbReference type="GO" id="GO:0004832">
    <property type="term" value="F:valine-tRNA ligase activity"/>
    <property type="evidence" value="ECO:0007669"/>
    <property type="project" value="UniProtKB-EC"/>
</dbReference>
<dbReference type="CDD" id="cd07962">
    <property type="entry name" value="Anticodon_Ia_Val"/>
    <property type="match status" value="1"/>
</dbReference>
<keyword evidence="6" id="KW-0030">Aminoacyl-tRNA synthetase</keyword>
<gene>
    <name evidence="11" type="ORF">IZO911_LOCUS26177</name>
</gene>
<evidence type="ECO:0000256" key="6">
    <source>
        <dbReference type="ARBA" id="ARBA00023146"/>
    </source>
</evidence>
<dbReference type="EMBL" id="CAJNOE010000337">
    <property type="protein sequence ID" value="CAF1158325.1"/>
    <property type="molecule type" value="Genomic_DNA"/>
</dbReference>
<dbReference type="Pfam" id="PF08264">
    <property type="entry name" value="Anticodon_1"/>
    <property type="match status" value="1"/>
</dbReference>
<evidence type="ECO:0000256" key="5">
    <source>
        <dbReference type="ARBA" id="ARBA00022917"/>
    </source>
</evidence>
<sequence length="422" mass="50448">MDVVNGISLQSLQTRLEQSHLSRNEIERSKRIQANQYPSGIEPIGSDGLRLCLLSHDIYQQSIRFDPTQFDYVGRYCNKFWNAYKYVTEFALIDMNFRDEKFSNITYEQIEKLSENRLVDCWMLNELNKTIGKVNDCLNNYTFHLAIVRLRDSFLKDFCDFYIEFSKIPIKQQSNEDIKSNVQILLYYLLKQYLILYHPFLPAMTEELWQDLTQGKQGYLIHQLYPTMKHTDNINPMDSQVIQIIRLILKNSTYFKQMLRLSRDSDIIIYFNDQNHEDLSTHIENYLTEIRTITRLNNIHVVCSSSNNSLNKSKYSFNDYITDNVELIFNLNDDKQTKELVEKHEERLSKQVDKLQDDLGVNDTATKFYQENNDEENIEREKNRREIIMEDMKLTQRRHERFVELAQKRTVIEKKNKKEKRS</sequence>
<evidence type="ECO:0000256" key="8">
    <source>
        <dbReference type="ARBA" id="ARBA00047552"/>
    </source>
</evidence>
<keyword evidence="2" id="KW-0436">Ligase</keyword>
<keyword evidence="9" id="KW-0175">Coiled coil</keyword>
<reference evidence="11" key="1">
    <citation type="submission" date="2021-02" db="EMBL/GenBank/DDBJ databases">
        <authorList>
            <person name="Nowell W R."/>
        </authorList>
    </citation>
    <scope>NUCLEOTIDE SEQUENCE</scope>
</reference>
<proteinExistence type="predicted"/>
<keyword evidence="3" id="KW-0547">Nucleotide-binding</keyword>
<evidence type="ECO:0000256" key="1">
    <source>
        <dbReference type="ARBA" id="ARBA00013169"/>
    </source>
</evidence>
<accession>A0A814TAV0</accession>
<dbReference type="Proteomes" id="UP000663860">
    <property type="component" value="Unassembled WGS sequence"/>
</dbReference>
<evidence type="ECO:0000256" key="4">
    <source>
        <dbReference type="ARBA" id="ARBA00022840"/>
    </source>
</evidence>
<evidence type="ECO:0000256" key="3">
    <source>
        <dbReference type="ARBA" id="ARBA00022741"/>
    </source>
</evidence>
<dbReference type="InterPro" id="IPR033705">
    <property type="entry name" value="Anticodon_Ia_Val"/>
</dbReference>
<dbReference type="InterPro" id="IPR002303">
    <property type="entry name" value="Valyl-tRNA_ligase"/>
</dbReference>
<keyword evidence="5" id="KW-0648">Protein biosynthesis</keyword>
<dbReference type="Gene3D" id="1.10.730.10">
    <property type="entry name" value="Isoleucyl-tRNA Synthetase, Domain 1"/>
    <property type="match status" value="1"/>
</dbReference>
<dbReference type="InterPro" id="IPR013155">
    <property type="entry name" value="M/V/L/I-tRNA-synth_anticd-bd"/>
</dbReference>
<keyword evidence="4" id="KW-0067">ATP-binding</keyword>
<evidence type="ECO:0000313" key="12">
    <source>
        <dbReference type="Proteomes" id="UP000663860"/>
    </source>
</evidence>
<feature type="coiled-coil region" evidence="9">
    <location>
        <begin position="338"/>
        <end position="398"/>
    </location>
</feature>
<name>A0A814TAV0_9BILA</name>
<dbReference type="InterPro" id="IPR009080">
    <property type="entry name" value="tRNAsynth_Ia_anticodon-bd"/>
</dbReference>
<evidence type="ECO:0000256" key="7">
    <source>
        <dbReference type="ARBA" id="ARBA00029936"/>
    </source>
</evidence>
<dbReference type="EC" id="6.1.1.9" evidence="1"/>
<comment type="catalytic activity">
    <reaction evidence="8">
        <text>tRNA(Val) + L-valine + ATP = L-valyl-tRNA(Val) + AMP + diphosphate</text>
        <dbReference type="Rhea" id="RHEA:10704"/>
        <dbReference type="Rhea" id="RHEA-COMP:9672"/>
        <dbReference type="Rhea" id="RHEA-COMP:9708"/>
        <dbReference type="ChEBI" id="CHEBI:30616"/>
        <dbReference type="ChEBI" id="CHEBI:33019"/>
        <dbReference type="ChEBI" id="CHEBI:57762"/>
        <dbReference type="ChEBI" id="CHEBI:78442"/>
        <dbReference type="ChEBI" id="CHEBI:78537"/>
        <dbReference type="ChEBI" id="CHEBI:456215"/>
        <dbReference type="EC" id="6.1.1.9"/>
    </reaction>
</comment>
<dbReference type="PANTHER" id="PTHR11946:SF93">
    <property type="entry name" value="VALINE--TRNA LIGASE, CHLOROPLASTIC_MITOCHONDRIAL 2"/>
    <property type="match status" value="1"/>
</dbReference>
<evidence type="ECO:0000259" key="10">
    <source>
        <dbReference type="Pfam" id="PF08264"/>
    </source>
</evidence>
<dbReference type="SUPFAM" id="SSF47323">
    <property type="entry name" value="Anticodon-binding domain of a subclass of class I aminoacyl-tRNA synthetases"/>
    <property type="match status" value="1"/>
</dbReference>
<feature type="domain" description="Methionyl/Valyl/Leucyl/Isoleucyl-tRNA synthetase anticodon-binding" evidence="10">
    <location>
        <begin position="120"/>
        <end position="246"/>
    </location>
</feature>
<dbReference type="GO" id="GO:0005524">
    <property type="term" value="F:ATP binding"/>
    <property type="evidence" value="ECO:0007669"/>
    <property type="project" value="UniProtKB-KW"/>
</dbReference>
<evidence type="ECO:0000256" key="2">
    <source>
        <dbReference type="ARBA" id="ARBA00022598"/>
    </source>
</evidence>
<dbReference type="PANTHER" id="PTHR11946">
    <property type="entry name" value="VALYL-TRNA SYNTHETASES"/>
    <property type="match status" value="1"/>
</dbReference>
<dbReference type="AlphaFoldDB" id="A0A814TAV0"/>
<protein>
    <recommendedName>
        <fullName evidence="1">valine--tRNA ligase</fullName>
        <ecNumber evidence="1">6.1.1.9</ecNumber>
    </recommendedName>
    <alternativeName>
        <fullName evidence="7">Valyl-tRNA synthetase</fullName>
    </alternativeName>
</protein>
<evidence type="ECO:0000256" key="9">
    <source>
        <dbReference type="SAM" id="Coils"/>
    </source>
</evidence>
<dbReference type="GO" id="GO:0005829">
    <property type="term" value="C:cytosol"/>
    <property type="evidence" value="ECO:0007669"/>
    <property type="project" value="TreeGrafter"/>
</dbReference>
<evidence type="ECO:0000313" key="11">
    <source>
        <dbReference type="EMBL" id="CAF1158325.1"/>
    </source>
</evidence>
<organism evidence="11 12">
    <name type="scientific">Adineta steineri</name>
    <dbReference type="NCBI Taxonomy" id="433720"/>
    <lineage>
        <taxon>Eukaryota</taxon>
        <taxon>Metazoa</taxon>
        <taxon>Spiralia</taxon>
        <taxon>Gnathifera</taxon>
        <taxon>Rotifera</taxon>
        <taxon>Eurotatoria</taxon>
        <taxon>Bdelloidea</taxon>
        <taxon>Adinetida</taxon>
        <taxon>Adinetidae</taxon>
        <taxon>Adineta</taxon>
    </lineage>
</organism>